<dbReference type="SUPFAM" id="SSF51445">
    <property type="entry name" value="(Trans)glycosidases"/>
    <property type="match status" value="2"/>
</dbReference>
<keyword evidence="2" id="KW-0472">Membrane</keyword>
<keyword evidence="2" id="KW-1133">Transmembrane helix</keyword>
<feature type="transmembrane region" description="Helical" evidence="2">
    <location>
        <begin position="553"/>
        <end position="576"/>
    </location>
</feature>
<keyword evidence="2" id="KW-0812">Transmembrane</keyword>
<accession>A0A813L3M3</accession>
<dbReference type="AlphaFoldDB" id="A0A813L3M3"/>
<organism evidence="3 4">
    <name type="scientific">Polarella glacialis</name>
    <name type="common">Dinoflagellate</name>
    <dbReference type="NCBI Taxonomy" id="89957"/>
    <lineage>
        <taxon>Eukaryota</taxon>
        <taxon>Sar</taxon>
        <taxon>Alveolata</taxon>
        <taxon>Dinophyceae</taxon>
        <taxon>Suessiales</taxon>
        <taxon>Suessiaceae</taxon>
        <taxon>Polarella</taxon>
    </lineage>
</organism>
<feature type="compositionally biased region" description="Polar residues" evidence="1">
    <location>
        <begin position="149"/>
        <end position="165"/>
    </location>
</feature>
<protein>
    <recommendedName>
        <fullName evidence="5">Glycoside hydrolase family 5 domain-containing protein</fullName>
    </recommendedName>
</protein>
<evidence type="ECO:0000313" key="3">
    <source>
        <dbReference type="EMBL" id="CAE8718705.1"/>
    </source>
</evidence>
<sequence length="836" mass="90496">MTFVVGVIDVVVGGGSSHPSGMTRRILQAAAGRMGSTCHKPFAMALILAATQVSLVSAGLQQLNSNVTLHRGASAGVHSFRGGDASHQSRHASYEAGETTDPLWLASTPKRALSADNHNNNNNNKNNNNNNNNNKNDAKDVLGSRRDTLQSSGRATAAESTQLKANDNNNNNNNNNNNLSASWLVPLLALPLRTRGRDIISLVTGQPVTLACVNWYGAHLKQLVNNGLNVRPLSEIAATISKLRFNCVRLSFSLDMVSAARVPDAAAVLAGNPRLQNLSALEVFDATVRGLTDAGLLVILNNHVSSVGWCCDTKDGEGLWYTEKYPERAWMQAIEEMAGRYRGDARVVGFDLRNELRVSPLGAPTWGGGEAATDWALAASAAGKRVLRSNPEMLIIISGLDFSMFLCDVPQHPLHLAVPELRGHVVYTTHEYWWYNSDLGTQRIIGRPLCIALLAVLGGSLSTLVSFLSLLVLFRGRLQARPLLSRRIQSVLSCLGFCSSPGCCRRCFRYCRCCDQLVCKMLAAVVPTVIFLLALVLGRYYTHSCRNTHFPGLIQAVIFLGPSWLLSVIFWLQLLVGEGVKVSETILQGPYSKCPGFPGLQQGRDVVIFDSPRAGKLGRFSPKSPPVPPVTASSDGGGIDLKPGVPVAEVGIEMQDLAGNSSPDAASSSEAPTGTRRRRNTLFAFLAPTMAVVTMGVGALASTALAWQQLASFEAFAEELDLRWGFLTLGGQDGDSSSDGGDRLAADLAPVWLGEFGTNTDDLWWRHMIRYLHERPVAGWAYWPLNGEKRPGEDETYGLLLPDMQTVRNAWQIQALQQLGESKKTPHATRVIDSTG</sequence>
<dbReference type="InterPro" id="IPR017853">
    <property type="entry name" value="GH"/>
</dbReference>
<gene>
    <name evidence="3" type="ORF">PGLA2088_LOCUS40226</name>
</gene>
<dbReference type="PANTHER" id="PTHR31263">
    <property type="entry name" value="CELLULASE FAMILY PROTEIN (AFU_ORTHOLOGUE AFUA_5G14560)"/>
    <property type="match status" value="1"/>
</dbReference>
<feature type="compositionally biased region" description="Basic and acidic residues" evidence="1">
    <location>
        <begin position="136"/>
        <end position="148"/>
    </location>
</feature>
<dbReference type="Gene3D" id="3.20.20.80">
    <property type="entry name" value="Glycosidases"/>
    <property type="match status" value="2"/>
</dbReference>
<feature type="transmembrane region" description="Helical" evidence="2">
    <location>
        <begin position="451"/>
        <end position="474"/>
    </location>
</feature>
<evidence type="ECO:0008006" key="5">
    <source>
        <dbReference type="Google" id="ProtNLM"/>
    </source>
</evidence>
<proteinExistence type="predicted"/>
<reference evidence="3" key="1">
    <citation type="submission" date="2021-02" db="EMBL/GenBank/DDBJ databases">
        <authorList>
            <person name="Dougan E. K."/>
            <person name="Rhodes N."/>
            <person name="Thang M."/>
            <person name="Chan C."/>
        </authorList>
    </citation>
    <scope>NUCLEOTIDE SEQUENCE</scope>
</reference>
<feature type="region of interest" description="Disordered" evidence="1">
    <location>
        <begin position="79"/>
        <end position="177"/>
    </location>
</feature>
<feature type="transmembrane region" description="Helical" evidence="2">
    <location>
        <begin position="682"/>
        <end position="707"/>
    </location>
</feature>
<feature type="compositionally biased region" description="Low complexity" evidence="1">
    <location>
        <begin position="119"/>
        <end position="135"/>
    </location>
</feature>
<name>A0A813L3M3_POLGL</name>
<dbReference type="EMBL" id="CAJNNW010033404">
    <property type="protein sequence ID" value="CAE8718705.1"/>
    <property type="molecule type" value="Genomic_DNA"/>
</dbReference>
<dbReference type="Proteomes" id="UP000626109">
    <property type="component" value="Unassembled WGS sequence"/>
</dbReference>
<feature type="compositionally biased region" description="Low complexity" evidence="1">
    <location>
        <begin position="166"/>
        <end position="177"/>
    </location>
</feature>
<evidence type="ECO:0000313" key="4">
    <source>
        <dbReference type="Proteomes" id="UP000626109"/>
    </source>
</evidence>
<comment type="caution">
    <text evidence="3">The sequence shown here is derived from an EMBL/GenBank/DDBJ whole genome shotgun (WGS) entry which is preliminary data.</text>
</comment>
<feature type="transmembrane region" description="Helical" evidence="2">
    <location>
        <begin position="522"/>
        <end position="541"/>
    </location>
</feature>
<evidence type="ECO:0000256" key="1">
    <source>
        <dbReference type="SAM" id="MobiDB-lite"/>
    </source>
</evidence>
<dbReference type="PANTHER" id="PTHR31263:SF0">
    <property type="entry name" value="CELLULASE FAMILY PROTEIN (AFU_ORTHOLOGUE AFUA_5G14560)"/>
    <property type="match status" value="1"/>
</dbReference>
<evidence type="ECO:0000256" key="2">
    <source>
        <dbReference type="SAM" id="Phobius"/>
    </source>
</evidence>